<dbReference type="RefSeq" id="WP_131908914.1">
    <property type="nucleotide sequence ID" value="NZ_SMFM01000002.1"/>
</dbReference>
<keyword evidence="2" id="KW-1185">Reference proteome</keyword>
<accession>A0A4R5AUT3</accession>
<sequence>MAYDIYGNDLRRGYCEVHPHVHQEYPCDICCREIEQSNRQNEYNKQMQKDYYKSIDPSFDMETTRIVIDLLVVRIPKTDLNSGLLDIDFNGQYLIQIKKEDDSDLWKVTNAMNGYGHNCFEEFKKSEVSFLSN</sequence>
<dbReference type="EMBL" id="SMFM01000002">
    <property type="protein sequence ID" value="TDD77118.1"/>
    <property type="molecule type" value="Genomic_DNA"/>
</dbReference>
<comment type="caution">
    <text evidence="1">The sequence shown here is derived from an EMBL/GenBank/DDBJ whole genome shotgun (WGS) entry which is preliminary data.</text>
</comment>
<name>A0A4R5AUT3_9FLAO</name>
<reference evidence="1 2" key="1">
    <citation type="submission" date="2019-03" db="EMBL/GenBank/DDBJ databases">
        <title>Flavobacterium AT-3-2 sp. nov., isolated from arctic soil.</title>
        <authorList>
            <person name="Chaudhary D.K."/>
        </authorList>
    </citation>
    <scope>NUCLEOTIDE SEQUENCE [LARGE SCALE GENOMIC DNA]</scope>
    <source>
        <strain evidence="1 2">AT-3-2</strain>
    </source>
</reference>
<evidence type="ECO:0000313" key="1">
    <source>
        <dbReference type="EMBL" id="TDD77118.1"/>
    </source>
</evidence>
<dbReference type="AlphaFoldDB" id="A0A4R5AUT3"/>
<gene>
    <name evidence="1" type="ORF">E0F89_05835</name>
</gene>
<protein>
    <submittedName>
        <fullName evidence="1">Uncharacterized protein</fullName>
    </submittedName>
</protein>
<dbReference type="Proteomes" id="UP000295278">
    <property type="component" value="Unassembled WGS sequence"/>
</dbReference>
<evidence type="ECO:0000313" key="2">
    <source>
        <dbReference type="Proteomes" id="UP000295278"/>
    </source>
</evidence>
<proteinExistence type="predicted"/>
<organism evidence="1 2">
    <name type="scientific">Flavobacterium caseinilyticum</name>
    <dbReference type="NCBI Taxonomy" id="2541732"/>
    <lineage>
        <taxon>Bacteria</taxon>
        <taxon>Pseudomonadati</taxon>
        <taxon>Bacteroidota</taxon>
        <taxon>Flavobacteriia</taxon>
        <taxon>Flavobacteriales</taxon>
        <taxon>Flavobacteriaceae</taxon>
        <taxon>Flavobacterium</taxon>
    </lineage>
</organism>